<dbReference type="InterPro" id="IPR008909">
    <property type="entry name" value="DALR_anticod-bd"/>
</dbReference>
<evidence type="ECO:0000256" key="8">
    <source>
        <dbReference type="ARBA" id="ARBA00022917"/>
    </source>
</evidence>
<dbReference type="eggNOG" id="COG0018">
    <property type="taxonomic scope" value="Bacteria"/>
</dbReference>
<dbReference type="HOGENOM" id="CLU_006406_0_1_11"/>
<dbReference type="FunFam" id="1.10.730.10:FF:000008">
    <property type="entry name" value="Arginine--tRNA ligase"/>
    <property type="match status" value="1"/>
</dbReference>
<evidence type="ECO:0000256" key="1">
    <source>
        <dbReference type="ARBA" id="ARBA00004496"/>
    </source>
</evidence>
<dbReference type="SUPFAM" id="SSF55190">
    <property type="entry name" value="Arginyl-tRNA synthetase (ArgRS), N-terminal 'additional' domain"/>
    <property type="match status" value="1"/>
</dbReference>
<dbReference type="PROSITE" id="PS00178">
    <property type="entry name" value="AA_TRNA_LIGASE_I"/>
    <property type="match status" value="1"/>
</dbReference>
<dbReference type="SUPFAM" id="SSF47323">
    <property type="entry name" value="Anticodon-binding domain of a subclass of class I aminoacyl-tRNA synthetases"/>
    <property type="match status" value="1"/>
</dbReference>
<dbReference type="HAMAP" id="MF_00123">
    <property type="entry name" value="Arg_tRNA_synth"/>
    <property type="match status" value="1"/>
</dbReference>
<dbReference type="GO" id="GO:0005524">
    <property type="term" value="F:ATP binding"/>
    <property type="evidence" value="ECO:0007669"/>
    <property type="project" value="UniProtKB-UniRule"/>
</dbReference>
<dbReference type="PANTHER" id="PTHR11956:SF5">
    <property type="entry name" value="ARGININE--TRNA LIGASE, CYTOPLASMIC"/>
    <property type="match status" value="1"/>
</dbReference>
<feature type="short sequence motif" description="'HIGH' region" evidence="11">
    <location>
        <begin position="130"/>
        <end position="140"/>
    </location>
</feature>
<evidence type="ECO:0000259" key="13">
    <source>
        <dbReference type="SMART" id="SM00836"/>
    </source>
</evidence>
<keyword evidence="9 11" id="KW-0030">Aminoacyl-tRNA synthetase</keyword>
<evidence type="ECO:0000256" key="12">
    <source>
        <dbReference type="RuleBase" id="RU363038"/>
    </source>
</evidence>
<evidence type="ECO:0000256" key="7">
    <source>
        <dbReference type="ARBA" id="ARBA00022840"/>
    </source>
</evidence>
<keyword evidence="5 11" id="KW-0436">Ligase</keyword>
<comment type="catalytic activity">
    <reaction evidence="10 11">
        <text>tRNA(Arg) + L-arginine + ATP = L-arginyl-tRNA(Arg) + AMP + diphosphate</text>
        <dbReference type="Rhea" id="RHEA:20301"/>
        <dbReference type="Rhea" id="RHEA-COMP:9658"/>
        <dbReference type="Rhea" id="RHEA-COMP:9673"/>
        <dbReference type="ChEBI" id="CHEBI:30616"/>
        <dbReference type="ChEBI" id="CHEBI:32682"/>
        <dbReference type="ChEBI" id="CHEBI:33019"/>
        <dbReference type="ChEBI" id="CHEBI:78442"/>
        <dbReference type="ChEBI" id="CHEBI:78513"/>
        <dbReference type="ChEBI" id="CHEBI:456215"/>
        <dbReference type="EC" id="6.1.1.19"/>
    </reaction>
</comment>
<dbReference type="GO" id="GO:0004814">
    <property type="term" value="F:arginine-tRNA ligase activity"/>
    <property type="evidence" value="ECO:0007669"/>
    <property type="project" value="UniProtKB-UniRule"/>
</dbReference>
<dbReference type="CDD" id="cd00671">
    <property type="entry name" value="ArgRS_core"/>
    <property type="match status" value="1"/>
</dbReference>
<dbReference type="SMART" id="SM00836">
    <property type="entry name" value="DALR_1"/>
    <property type="match status" value="1"/>
</dbReference>
<dbReference type="OrthoDB" id="9803211at2"/>
<dbReference type="Gene3D" id="3.30.1360.70">
    <property type="entry name" value="Arginyl tRNA synthetase N-terminal domain"/>
    <property type="match status" value="1"/>
</dbReference>
<comment type="similarity">
    <text evidence="2 11 12">Belongs to the class-I aminoacyl-tRNA synthetase family.</text>
</comment>
<dbReference type="SUPFAM" id="SSF52374">
    <property type="entry name" value="Nucleotidylyl transferase"/>
    <property type="match status" value="1"/>
</dbReference>
<dbReference type="NCBIfam" id="TIGR00456">
    <property type="entry name" value="argS"/>
    <property type="match status" value="1"/>
</dbReference>
<feature type="domain" description="Arginyl tRNA synthetase N-terminal" evidence="14">
    <location>
        <begin position="4"/>
        <end position="93"/>
    </location>
</feature>
<evidence type="ECO:0000313" key="16">
    <source>
        <dbReference type="Proteomes" id="UP000000328"/>
    </source>
</evidence>
<keyword evidence="4 11" id="KW-0963">Cytoplasm</keyword>
<dbReference type="InterPro" id="IPR009080">
    <property type="entry name" value="tRNAsynth_Ia_anticodon-bd"/>
</dbReference>
<dbReference type="GO" id="GO:0005737">
    <property type="term" value="C:cytoplasm"/>
    <property type="evidence" value="ECO:0007669"/>
    <property type="project" value="UniProtKB-SubCell"/>
</dbReference>
<evidence type="ECO:0000256" key="9">
    <source>
        <dbReference type="ARBA" id="ARBA00023146"/>
    </source>
</evidence>
<dbReference type="GO" id="GO:0006420">
    <property type="term" value="P:arginyl-tRNA aminoacylation"/>
    <property type="evidence" value="ECO:0007669"/>
    <property type="project" value="UniProtKB-UniRule"/>
</dbReference>
<keyword evidence="7 11" id="KW-0067">ATP-binding</keyword>
<dbReference type="EC" id="6.1.1.19" evidence="11"/>
<evidence type="ECO:0000256" key="10">
    <source>
        <dbReference type="ARBA" id="ARBA00049339"/>
    </source>
</evidence>
<dbReference type="PRINTS" id="PR01038">
    <property type="entry name" value="TRNASYNTHARG"/>
</dbReference>
<evidence type="ECO:0000256" key="3">
    <source>
        <dbReference type="ARBA" id="ARBA00011245"/>
    </source>
</evidence>
<sequence>MTPAALADLVRSSAVQVLAARGIDDAVLPEQVTIERPRNPDHGDYATNLALQVAKKAGLKPRDFAEALAAAVSADDGVASAEVAGPGFLNFRLAAAAQGDIVRQVLDAGAAYGRGDALAGTRINLEFVSANPTGPIHLGGTRWAAVGDALGRVLAAQGADVTREYYFNDAGAQIDRFVRSLIAAAKGEPAPEDGYAGGYINDIAAEVIKAEPSALSLPEAERHETFRRIGINLMFSEIKQSLHDFGTDFDVYFHENSLHESGAVDAAVQQLKDSGNLYFDEGAWWLKSSEYGDDKDRVVIKQDGNPAYIAGDLAYFKDKRNRGFDLCIYMLGADHHGYTARLKAAAAAFGDDPATVEVLIGQMVNLVSDGKPVRMSKRAGTVITMEDLVEAVGVDPARYELIRYSVDSTLDVDLDLLRKHSNDNPVYYVQYAHARLCTMLRGAADLGLKSTEDVDLGQLTLPVEGDLIRTIGEFPETVRRAAEMREPHRIARYLEELAGALHKFYAVREARVLPKGDEAATPANHARVALCEAARVVLANGLALVGVSAPERM</sequence>
<proteinExistence type="inferred from homology"/>
<evidence type="ECO:0000256" key="5">
    <source>
        <dbReference type="ARBA" id="ARBA00022598"/>
    </source>
</evidence>
<dbReference type="SMART" id="SM01016">
    <property type="entry name" value="Arg_tRNA_synt_N"/>
    <property type="match status" value="1"/>
</dbReference>
<dbReference type="GeneID" id="92875422"/>
<evidence type="ECO:0000259" key="14">
    <source>
        <dbReference type="SMART" id="SM01016"/>
    </source>
</evidence>
<dbReference type="InterPro" id="IPR035684">
    <property type="entry name" value="ArgRS_core"/>
</dbReference>
<keyword evidence="8 11" id="KW-0648">Protein biosynthesis</keyword>
<dbReference type="InterPro" id="IPR005148">
    <property type="entry name" value="Arg-tRNA-synth_N"/>
</dbReference>
<dbReference type="Proteomes" id="UP000000328">
    <property type="component" value="Chromosome"/>
</dbReference>
<dbReference type="KEGG" id="amd:AMED_7797"/>
<comment type="subcellular location">
    <subcellularLocation>
        <location evidence="1 11">Cytoplasm</location>
    </subcellularLocation>
</comment>
<evidence type="ECO:0000313" key="15">
    <source>
        <dbReference type="EMBL" id="ADJ49505.1"/>
    </source>
</evidence>
<feature type="domain" description="DALR anticodon binding" evidence="13">
    <location>
        <begin position="429"/>
        <end position="553"/>
    </location>
</feature>
<dbReference type="PANTHER" id="PTHR11956">
    <property type="entry name" value="ARGINYL-TRNA SYNTHETASE"/>
    <property type="match status" value="1"/>
</dbReference>
<organism evidence="15 16">
    <name type="scientific">Amycolatopsis mediterranei (strain U-32)</name>
    <dbReference type="NCBI Taxonomy" id="749927"/>
    <lineage>
        <taxon>Bacteria</taxon>
        <taxon>Bacillati</taxon>
        <taxon>Actinomycetota</taxon>
        <taxon>Actinomycetes</taxon>
        <taxon>Pseudonocardiales</taxon>
        <taxon>Pseudonocardiaceae</taxon>
        <taxon>Amycolatopsis</taxon>
    </lineage>
</organism>
<dbReference type="Pfam" id="PF00750">
    <property type="entry name" value="tRNA-synt_1d"/>
    <property type="match status" value="1"/>
</dbReference>
<evidence type="ECO:0000256" key="4">
    <source>
        <dbReference type="ARBA" id="ARBA00022490"/>
    </source>
</evidence>
<gene>
    <name evidence="11 15" type="primary">argS</name>
    <name evidence="15" type="ordered locus">AMED_7797</name>
</gene>
<evidence type="ECO:0000256" key="11">
    <source>
        <dbReference type="HAMAP-Rule" id="MF_00123"/>
    </source>
</evidence>
<dbReference type="InterPro" id="IPR001278">
    <property type="entry name" value="Arg-tRNA-ligase"/>
</dbReference>
<evidence type="ECO:0000256" key="2">
    <source>
        <dbReference type="ARBA" id="ARBA00005594"/>
    </source>
</evidence>
<evidence type="ECO:0000256" key="6">
    <source>
        <dbReference type="ARBA" id="ARBA00022741"/>
    </source>
</evidence>
<comment type="subunit">
    <text evidence="3 11">Monomer.</text>
</comment>
<accession>A0A0H3DF02</accession>
<dbReference type="RefSeq" id="WP_013229544.1">
    <property type="nucleotide sequence ID" value="NC_014318.1"/>
</dbReference>
<dbReference type="EMBL" id="CP002000">
    <property type="protein sequence ID" value="ADJ49505.1"/>
    <property type="molecule type" value="Genomic_DNA"/>
</dbReference>
<dbReference type="Gene3D" id="3.40.50.620">
    <property type="entry name" value="HUPs"/>
    <property type="match status" value="1"/>
</dbReference>
<dbReference type="Pfam" id="PF05746">
    <property type="entry name" value="DALR_1"/>
    <property type="match status" value="1"/>
</dbReference>
<dbReference type="FunFam" id="3.40.50.620:FF:000062">
    <property type="entry name" value="Arginine--tRNA ligase"/>
    <property type="match status" value="1"/>
</dbReference>
<dbReference type="Pfam" id="PF03485">
    <property type="entry name" value="Arg_tRNA_synt_N"/>
    <property type="match status" value="1"/>
</dbReference>
<protein>
    <recommendedName>
        <fullName evidence="11">Arginine--tRNA ligase</fullName>
        <ecNumber evidence="11">6.1.1.19</ecNumber>
    </recommendedName>
    <alternativeName>
        <fullName evidence="11">Arginyl-tRNA synthetase</fullName>
        <shortName evidence="11">ArgRS</shortName>
    </alternativeName>
</protein>
<dbReference type="PATRIC" id="fig|749927.5.peg.8102"/>
<reference evidence="15 16" key="1">
    <citation type="journal article" date="2010" name="Cell Res.">
        <title>Complete genome sequence of the rifamycin SV-producing Amycolatopsis mediterranei U32 revealed its genetic characteristics in phylogeny and metabolism.</title>
        <authorList>
            <person name="Zhao W."/>
            <person name="Zhong Y."/>
            <person name="Yuan H."/>
            <person name="Wang J."/>
            <person name="Zheng H."/>
            <person name="Wang Y."/>
            <person name="Cen X."/>
            <person name="Xu F."/>
            <person name="Bai J."/>
            <person name="Han X."/>
            <person name="Lu G."/>
            <person name="Zhu Y."/>
            <person name="Shao Z."/>
            <person name="Yan H."/>
            <person name="Li C."/>
            <person name="Peng N."/>
            <person name="Zhang Z."/>
            <person name="Zhang Y."/>
            <person name="Lin W."/>
            <person name="Fan Y."/>
            <person name="Qin Z."/>
            <person name="Hu Y."/>
            <person name="Zhu B."/>
            <person name="Wang S."/>
            <person name="Ding X."/>
            <person name="Zhao G.P."/>
        </authorList>
    </citation>
    <scope>NUCLEOTIDE SEQUENCE [LARGE SCALE GENOMIC DNA]</scope>
    <source>
        <strain evidence="16">U-32</strain>
    </source>
</reference>
<keyword evidence="6 11" id="KW-0547">Nucleotide-binding</keyword>
<dbReference type="InterPro" id="IPR036695">
    <property type="entry name" value="Arg-tRNA-synth_N_sf"/>
</dbReference>
<dbReference type="AlphaFoldDB" id="A0A0H3DF02"/>
<dbReference type="InterPro" id="IPR001412">
    <property type="entry name" value="aa-tRNA-synth_I_CS"/>
</dbReference>
<name>A0A0H3DF02_AMYMU</name>
<dbReference type="Gene3D" id="1.10.730.10">
    <property type="entry name" value="Isoleucyl-tRNA Synthetase, Domain 1"/>
    <property type="match status" value="1"/>
</dbReference>
<dbReference type="InterPro" id="IPR014729">
    <property type="entry name" value="Rossmann-like_a/b/a_fold"/>
</dbReference>